<organism evidence="2">
    <name type="scientific">invertebrate metagenome</name>
    <dbReference type="NCBI Taxonomy" id="1711999"/>
    <lineage>
        <taxon>unclassified sequences</taxon>
        <taxon>metagenomes</taxon>
        <taxon>organismal metagenomes</taxon>
    </lineage>
</organism>
<evidence type="ECO:0000313" key="2">
    <source>
        <dbReference type="EMBL" id="PJE78124.1"/>
    </source>
</evidence>
<dbReference type="AlphaFoldDB" id="A0A2H9T4I7"/>
<name>A0A2H9T4I7_9ZZZZ</name>
<protein>
    <submittedName>
        <fullName evidence="2">Uncharacterized protein</fullName>
    </submittedName>
</protein>
<proteinExistence type="predicted"/>
<reference evidence="2" key="1">
    <citation type="journal article" date="2017" name="Appl. Environ. Microbiol.">
        <title>Molecular characterization of an Endozoicomonas-like organism causing infection in king scallop Pecten maximus L.</title>
        <authorList>
            <person name="Cano I."/>
            <person name="van Aerle R."/>
            <person name="Ross S."/>
            <person name="Verner-Jeffreys D.W."/>
            <person name="Paley R.K."/>
            <person name="Rimmer G."/>
            <person name="Ryder D."/>
            <person name="Hooper P."/>
            <person name="Stone D."/>
            <person name="Feist S.W."/>
        </authorList>
    </citation>
    <scope>NUCLEOTIDE SEQUENCE</scope>
</reference>
<feature type="compositionally biased region" description="Polar residues" evidence="1">
    <location>
        <begin position="52"/>
        <end position="62"/>
    </location>
</feature>
<feature type="compositionally biased region" description="Polar residues" evidence="1">
    <location>
        <begin position="158"/>
        <end position="186"/>
    </location>
</feature>
<sequence>MSEFLTIANRVDNSQLNGVSSCKNSVKLVTQKMKTLEDEIQRLDDMIHETNNRSQNIQQQITKLAKGQEGKQKGKPSSNTEGKANDNNRSSTNGACNTISIGTSNYFSMLSCDDQESPIESVSNVDAPTTRHETIQQPVSRVTESRKLSNFAHPARDSLTNSGSVCSSTLAQPARQPRQNSTSVPTDASHKPGSGNPNANLRQIKVHCPSSVCHPTPISTQKLSDRFVGFTPVKQKRIKRYYIHGINKYTASESAMRDFLGDNGVKITFLRYFEKGYKKTASAQLNVLDSDSAILENPDFWPPGIYARPWMPRQVFWNEHNDRK</sequence>
<gene>
    <name evidence="2" type="ORF">CI610_02946</name>
</gene>
<feature type="region of interest" description="Disordered" evidence="1">
    <location>
        <begin position="119"/>
        <end position="201"/>
    </location>
</feature>
<evidence type="ECO:0000256" key="1">
    <source>
        <dbReference type="SAM" id="MobiDB-lite"/>
    </source>
</evidence>
<accession>A0A2H9T4I7</accession>
<feature type="compositionally biased region" description="Polar residues" evidence="1">
    <location>
        <begin position="75"/>
        <end position="95"/>
    </location>
</feature>
<feature type="region of interest" description="Disordered" evidence="1">
    <location>
        <begin position="50"/>
        <end position="95"/>
    </location>
</feature>
<comment type="caution">
    <text evidence="2">The sequence shown here is derived from an EMBL/GenBank/DDBJ whole genome shotgun (WGS) entry which is preliminary data.</text>
</comment>
<dbReference type="EMBL" id="NSIT01000259">
    <property type="protein sequence ID" value="PJE78124.1"/>
    <property type="molecule type" value="Genomic_DNA"/>
</dbReference>